<dbReference type="PANTHER" id="PTHR11106:SF93">
    <property type="entry name" value="ADP-RIBOSE GLYCOHYDROLASE MACROD1"/>
    <property type="match status" value="1"/>
</dbReference>
<evidence type="ECO:0000259" key="1">
    <source>
        <dbReference type="PROSITE" id="PS51154"/>
    </source>
</evidence>
<evidence type="ECO:0000313" key="2">
    <source>
        <dbReference type="Ensembl" id="ENSPKIP00000025758.1"/>
    </source>
</evidence>
<dbReference type="AlphaFoldDB" id="A0A3B3S5I0"/>
<dbReference type="InterPro" id="IPR043472">
    <property type="entry name" value="Macro_dom-like"/>
</dbReference>
<dbReference type="GO" id="GO:0042278">
    <property type="term" value="P:purine nucleoside metabolic process"/>
    <property type="evidence" value="ECO:0007669"/>
    <property type="project" value="TreeGrafter"/>
</dbReference>
<dbReference type="PROSITE" id="PS51154">
    <property type="entry name" value="MACRO"/>
    <property type="match status" value="1"/>
</dbReference>
<reference evidence="2" key="1">
    <citation type="submission" date="2025-08" db="UniProtKB">
        <authorList>
            <consortium name="Ensembl"/>
        </authorList>
    </citation>
    <scope>IDENTIFICATION</scope>
</reference>
<dbReference type="SUPFAM" id="SSF52949">
    <property type="entry name" value="Macro domain-like"/>
    <property type="match status" value="1"/>
</dbReference>
<keyword evidence="3" id="KW-1185">Reference proteome</keyword>
<dbReference type="GO" id="GO:0140291">
    <property type="term" value="P:peptidyl-glutamate ADP-deribosylation"/>
    <property type="evidence" value="ECO:0007669"/>
    <property type="project" value="TreeGrafter"/>
</dbReference>
<protein>
    <submittedName>
        <fullName evidence="2">Mono-ADP ribosylhydrolase 1</fullName>
    </submittedName>
</protein>
<dbReference type="Proteomes" id="UP000261540">
    <property type="component" value="Unplaced"/>
</dbReference>
<dbReference type="GO" id="GO:0006974">
    <property type="term" value="P:DNA damage response"/>
    <property type="evidence" value="ECO:0007669"/>
    <property type="project" value="TreeGrafter"/>
</dbReference>
<dbReference type="Pfam" id="PF01661">
    <property type="entry name" value="Macro"/>
    <property type="match status" value="1"/>
</dbReference>
<dbReference type="GO" id="GO:0005654">
    <property type="term" value="C:nucleoplasm"/>
    <property type="evidence" value="ECO:0007669"/>
    <property type="project" value="TreeGrafter"/>
</dbReference>
<organism evidence="2 3">
    <name type="scientific">Paramormyrops kingsleyae</name>
    <dbReference type="NCBI Taxonomy" id="1676925"/>
    <lineage>
        <taxon>Eukaryota</taxon>
        <taxon>Metazoa</taxon>
        <taxon>Chordata</taxon>
        <taxon>Craniata</taxon>
        <taxon>Vertebrata</taxon>
        <taxon>Euteleostomi</taxon>
        <taxon>Actinopterygii</taxon>
        <taxon>Neopterygii</taxon>
        <taxon>Teleostei</taxon>
        <taxon>Osteoglossocephala</taxon>
        <taxon>Osteoglossomorpha</taxon>
        <taxon>Osteoglossiformes</taxon>
        <taxon>Mormyridae</taxon>
        <taxon>Paramormyrops</taxon>
    </lineage>
</organism>
<dbReference type="SMART" id="SM00506">
    <property type="entry name" value="A1pp"/>
    <property type="match status" value="1"/>
</dbReference>
<dbReference type="STRING" id="1676925.ENSPKIP00000025758"/>
<sequence>MAFQMSFACRAKSRVALTTLSYTQGSSCAALHAPGFKSVIFTPNVPLPRFVSKLDCLALPGLRDQQIALYSGLINRGKAATFSTSAAASSTFFQPIGGNPFLSNRRTLLSRPGLWALLGAFGLSVVTASLHSSSLLAMTSGASTVDLDSPDTDWKEAKKVLLSATQQQRQAMCRVSGVLHLKSIPIWTPSGQVTEKPLYQVNEALNSKVSLLRGDITRLEVDAVVNAANKTLLGGGGVDGSIHRGAGPLLKKECATLGGCETGQAKITGAYGLPAKHVIHTVGPIAQGGVSQRERDALRSCYRSCLEVGAQNQLRTVAFPCISTGVYGYPPGEAVDVALSVVREYLQEKHAQLDRVVFCVFLKSDEELYQARLPLYFPRGESPNAEPCVLSHRTQHPPAPLSALSHNMLHRHSTAQPSRSCKTALQDTATRCPRLMGLLHPARILFSRTGSRWA</sequence>
<feature type="domain" description="Macro" evidence="1">
    <location>
        <begin position="196"/>
        <end position="377"/>
    </location>
</feature>
<dbReference type="GO" id="GO:0140293">
    <property type="term" value="F:ADP-ribosylglutamate hydrolase activity"/>
    <property type="evidence" value="ECO:0007669"/>
    <property type="project" value="TreeGrafter"/>
</dbReference>
<dbReference type="Gene3D" id="3.40.220.10">
    <property type="entry name" value="Leucine Aminopeptidase, subunit E, domain 1"/>
    <property type="match status" value="1"/>
</dbReference>
<dbReference type="NCBIfam" id="NF001664">
    <property type="entry name" value="PRK00431.1-6"/>
    <property type="match status" value="1"/>
</dbReference>
<dbReference type="GeneTree" id="ENSGT00940000161450"/>
<proteinExistence type="predicted"/>
<dbReference type="CDD" id="cd02908">
    <property type="entry name" value="Macro_OAADPr_deacetylase"/>
    <property type="match status" value="1"/>
</dbReference>
<accession>A0A3B3S5I0</accession>
<name>A0A3B3S5I0_9TELE</name>
<dbReference type="Ensembl" id="ENSPKIT00000006504.1">
    <property type="protein sequence ID" value="ENSPKIP00000025758.1"/>
    <property type="gene ID" value="ENSPKIG00000008514.1"/>
</dbReference>
<dbReference type="PANTHER" id="PTHR11106">
    <property type="entry name" value="GANGLIOSIDE INDUCED DIFFERENTIATION ASSOCIATED PROTEIN 2-RELATED"/>
    <property type="match status" value="1"/>
</dbReference>
<evidence type="ECO:0000313" key="3">
    <source>
        <dbReference type="Proteomes" id="UP000261540"/>
    </source>
</evidence>
<reference evidence="2" key="2">
    <citation type="submission" date="2025-09" db="UniProtKB">
        <authorList>
            <consortium name="Ensembl"/>
        </authorList>
    </citation>
    <scope>IDENTIFICATION</scope>
</reference>
<dbReference type="InterPro" id="IPR002589">
    <property type="entry name" value="Macro_dom"/>
</dbReference>